<dbReference type="AlphaFoldDB" id="A0A3M7RJV9"/>
<organism evidence="2 3">
    <name type="scientific">Brachionus plicatilis</name>
    <name type="common">Marine rotifer</name>
    <name type="synonym">Brachionus muelleri</name>
    <dbReference type="NCBI Taxonomy" id="10195"/>
    <lineage>
        <taxon>Eukaryota</taxon>
        <taxon>Metazoa</taxon>
        <taxon>Spiralia</taxon>
        <taxon>Gnathifera</taxon>
        <taxon>Rotifera</taxon>
        <taxon>Eurotatoria</taxon>
        <taxon>Monogononta</taxon>
        <taxon>Pseudotrocha</taxon>
        <taxon>Ploima</taxon>
        <taxon>Brachionidae</taxon>
        <taxon>Brachionus</taxon>
    </lineage>
</organism>
<sequence>REEKGDVKTRVLTVRSNQNNSYTSKKKVQCSKDSTDEEKSEELDYQSGDEEMVEVKTNRMFSGVWKYFKRLSSEVVKIDIIKKHTEQKITTSKLAKEYNVNASTILINHL</sequence>
<evidence type="ECO:0000313" key="3">
    <source>
        <dbReference type="Proteomes" id="UP000276133"/>
    </source>
</evidence>
<accession>A0A3M7RJV9</accession>
<dbReference type="EMBL" id="REGN01003220">
    <property type="protein sequence ID" value="RNA23764.1"/>
    <property type="molecule type" value="Genomic_DNA"/>
</dbReference>
<comment type="caution">
    <text evidence="2">The sequence shown here is derived from an EMBL/GenBank/DDBJ whole genome shotgun (WGS) entry which is preliminary data.</text>
</comment>
<feature type="non-terminal residue" evidence="2">
    <location>
        <position position="1"/>
    </location>
</feature>
<name>A0A3M7RJV9_BRAPC</name>
<dbReference type="Proteomes" id="UP000276133">
    <property type="component" value="Unassembled WGS sequence"/>
</dbReference>
<evidence type="ECO:0008006" key="4">
    <source>
        <dbReference type="Google" id="ProtNLM"/>
    </source>
</evidence>
<protein>
    <recommendedName>
        <fullName evidence="4">HTH psq-type domain-containing protein</fullName>
    </recommendedName>
</protein>
<proteinExistence type="predicted"/>
<feature type="region of interest" description="Disordered" evidence="1">
    <location>
        <begin position="1"/>
        <end position="46"/>
    </location>
</feature>
<reference evidence="2 3" key="1">
    <citation type="journal article" date="2018" name="Sci. Rep.">
        <title>Genomic signatures of local adaptation to the degree of environmental predictability in rotifers.</title>
        <authorList>
            <person name="Franch-Gras L."/>
            <person name="Hahn C."/>
            <person name="Garcia-Roger E.M."/>
            <person name="Carmona M.J."/>
            <person name="Serra M."/>
            <person name="Gomez A."/>
        </authorList>
    </citation>
    <scope>NUCLEOTIDE SEQUENCE [LARGE SCALE GENOMIC DNA]</scope>
    <source>
        <strain evidence="2">HYR1</strain>
    </source>
</reference>
<evidence type="ECO:0000313" key="2">
    <source>
        <dbReference type="EMBL" id="RNA23764.1"/>
    </source>
</evidence>
<evidence type="ECO:0000256" key="1">
    <source>
        <dbReference type="SAM" id="MobiDB-lite"/>
    </source>
</evidence>
<keyword evidence="3" id="KW-1185">Reference proteome</keyword>
<gene>
    <name evidence="2" type="ORF">BpHYR1_025334</name>
</gene>
<feature type="compositionally biased region" description="Polar residues" evidence="1">
    <location>
        <begin position="14"/>
        <end position="23"/>
    </location>
</feature>
<feature type="compositionally biased region" description="Acidic residues" evidence="1">
    <location>
        <begin position="35"/>
        <end position="46"/>
    </location>
</feature>